<proteinExistence type="predicted"/>
<sequence length="78" mass="8946">MSNYKSMVPEYHTDDKGNVWSIAPDGQKTIIKAVLSEEDKQTLAAQINAQTAKIVADEREARQQRIDNNLQYIKEHMK</sequence>
<evidence type="ECO:0000313" key="2">
    <source>
        <dbReference type="Proteomes" id="UP000002772"/>
    </source>
</evidence>
<name>F8N8W7_9BACT</name>
<dbReference type="HOGENOM" id="CLU_2619082_0_0_10"/>
<reference evidence="2" key="1">
    <citation type="journal article" date="2011" name="Stand. Genomic Sci.">
        <title>Non-contiguous finished genome sequence of the opportunistic oral pathogen Prevotella multisaccharivorax type strain (PPPA20).</title>
        <authorList>
            <person name="Pati A."/>
            <person name="Gronow S."/>
            <person name="Lu M."/>
            <person name="Lapidus A."/>
            <person name="Nolan M."/>
            <person name="Lucas S."/>
            <person name="Hammon N."/>
            <person name="Deshpande S."/>
            <person name="Cheng J.F."/>
            <person name="Tapia R."/>
            <person name="Han C."/>
            <person name="Goodwin L."/>
            <person name="Pitluck S."/>
            <person name="Liolios K."/>
            <person name="Pagani I."/>
            <person name="Mavromatis K."/>
            <person name="Mikhailova N."/>
            <person name="Huntemann M."/>
            <person name="Chen A."/>
            <person name="Palaniappan K."/>
            <person name="Land M."/>
            <person name="Hauser L."/>
            <person name="Detter J.C."/>
            <person name="Brambilla E.M."/>
            <person name="Rohde M."/>
            <person name="Goker M."/>
            <person name="Woyke T."/>
            <person name="Bristow J."/>
            <person name="Eisen J.A."/>
            <person name="Markowitz V."/>
            <person name="Hugenholtz P."/>
            <person name="Kyrpides N.C."/>
            <person name="Klenk H.P."/>
            <person name="Ivanova N."/>
        </authorList>
    </citation>
    <scope>NUCLEOTIDE SEQUENCE [LARGE SCALE GENOMIC DNA]</scope>
    <source>
        <strain evidence="2">DSM 17128</strain>
    </source>
</reference>
<gene>
    <name evidence="1" type="ORF">Premu_0120</name>
</gene>
<dbReference type="Proteomes" id="UP000002772">
    <property type="component" value="Unassembled WGS sequence"/>
</dbReference>
<organism evidence="1 2">
    <name type="scientific">Hallella multisaccharivorax DSM 17128</name>
    <dbReference type="NCBI Taxonomy" id="688246"/>
    <lineage>
        <taxon>Bacteria</taxon>
        <taxon>Pseudomonadati</taxon>
        <taxon>Bacteroidota</taxon>
        <taxon>Bacteroidia</taxon>
        <taxon>Bacteroidales</taxon>
        <taxon>Prevotellaceae</taxon>
        <taxon>Hallella</taxon>
    </lineage>
</organism>
<evidence type="ECO:0000313" key="1">
    <source>
        <dbReference type="EMBL" id="EGN55612.1"/>
    </source>
</evidence>
<keyword evidence="2" id="KW-1185">Reference proteome</keyword>
<dbReference type="EMBL" id="GL945017">
    <property type="protein sequence ID" value="EGN55612.1"/>
    <property type="molecule type" value="Genomic_DNA"/>
</dbReference>
<accession>F8N8W7</accession>
<dbReference type="STRING" id="688246.Premu_0120"/>
<dbReference type="OrthoDB" id="1093910at2"/>
<dbReference type="AlphaFoldDB" id="F8N8W7"/>
<protein>
    <submittedName>
        <fullName evidence="1">Uncharacterized protein</fullName>
    </submittedName>
</protein>
<dbReference type="RefSeq" id="WP_007572272.1">
    <property type="nucleotide sequence ID" value="NZ_BPTS01000001.1"/>
</dbReference>